<feature type="transmembrane region" description="Helical" evidence="5">
    <location>
        <begin position="34"/>
        <end position="51"/>
    </location>
</feature>
<dbReference type="InterPro" id="IPR003844">
    <property type="entry name" value="UPF0060"/>
</dbReference>
<dbReference type="STRING" id="281362.AT959_07640"/>
<comment type="similarity">
    <text evidence="5">Belongs to the UPF0060 family.</text>
</comment>
<evidence type="ECO:0000256" key="5">
    <source>
        <dbReference type="HAMAP-Rule" id="MF_00010"/>
    </source>
</evidence>
<keyword evidence="7" id="KW-1185">Reference proteome</keyword>
<accession>A0A133XKP8</accession>
<dbReference type="Proteomes" id="UP000070186">
    <property type="component" value="Unassembled WGS sequence"/>
</dbReference>
<dbReference type="PANTHER" id="PTHR36116:SF1">
    <property type="entry name" value="UPF0060 MEMBRANE PROTEIN YNFA"/>
    <property type="match status" value="1"/>
</dbReference>
<keyword evidence="4 5" id="KW-0472">Membrane</keyword>
<evidence type="ECO:0000256" key="3">
    <source>
        <dbReference type="ARBA" id="ARBA00022989"/>
    </source>
</evidence>
<evidence type="ECO:0000256" key="4">
    <source>
        <dbReference type="ARBA" id="ARBA00023136"/>
    </source>
</evidence>
<dbReference type="SUPFAM" id="SSF103481">
    <property type="entry name" value="Multidrug resistance efflux transporter EmrE"/>
    <property type="match status" value="1"/>
</dbReference>
<dbReference type="Pfam" id="PF02694">
    <property type="entry name" value="UPF0060"/>
    <property type="match status" value="1"/>
</dbReference>
<sequence length="110" mass="11647">MELLRLAALFAITALAEIIGCYLPWLVLKQGKPAFLLLPAALALAAFAWLLTLHPSAAGRTYAAYGGMYIAVALLWLRWVDGIALTRWDLAGAAIALVGMAVIALQPATA</sequence>
<comment type="subcellular location">
    <subcellularLocation>
        <location evidence="5">Cell membrane</location>
        <topology evidence="5">Multi-pass membrane protein</topology>
    </subcellularLocation>
</comment>
<evidence type="ECO:0000256" key="1">
    <source>
        <dbReference type="ARBA" id="ARBA00022475"/>
    </source>
</evidence>
<evidence type="ECO:0000313" key="6">
    <source>
        <dbReference type="EMBL" id="KXB31521.1"/>
    </source>
</evidence>
<dbReference type="RefSeq" id="WP_066882254.1">
    <property type="nucleotide sequence ID" value="NZ_LODL01000013.1"/>
</dbReference>
<feature type="transmembrane region" description="Helical" evidence="5">
    <location>
        <begin position="57"/>
        <end position="77"/>
    </location>
</feature>
<protein>
    <submittedName>
        <fullName evidence="6">Uncharacterized protein</fullName>
    </submittedName>
</protein>
<keyword evidence="3 5" id="KW-1133">Transmembrane helix</keyword>
<dbReference type="EMBL" id="LODL01000013">
    <property type="protein sequence ID" value="KXB31521.1"/>
    <property type="molecule type" value="Genomic_DNA"/>
</dbReference>
<dbReference type="PANTHER" id="PTHR36116">
    <property type="entry name" value="UPF0060 MEMBRANE PROTEIN YNFA"/>
    <property type="match status" value="1"/>
</dbReference>
<gene>
    <name evidence="6" type="ORF">AT959_07640</name>
</gene>
<feature type="transmembrane region" description="Helical" evidence="5">
    <location>
        <begin position="6"/>
        <end position="27"/>
    </location>
</feature>
<organism evidence="6 7">
    <name type="scientific">Dechloromonas denitrificans</name>
    <dbReference type="NCBI Taxonomy" id="281362"/>
    <lineage>
        <taxon>Bacteria</taxon>
        <taxon>Pseudomonadati</taxon>
        <taxon>Pseudomonadota</taxon>
        <taxon>Betaproteobacteria</taxon>
        <taxon>Rhodocyclales</taxon>
        <taxon>Azonexaceae</taxon>
        <taxon>Dechloromonas</taxon>
    </lineage>
</organism>
<keyword evidence="1 5" id="KW-1003">Cell membrane</keyword>
<keyword evidence="2 5" id="KW-0812">Transmembrane</keyword>
<name>A0A133XKP8_9RHOO</name>
<feature type="transmembrane region" description="Helical" evidence="5">
    <location>
        <begin position="89"/>
        <end position="108"/>
    </location>
</feature>
<evidence type="ECO:0000313" key="7">
    <source>
        <dbReference type="Proteomes" id="UP000070186"/>
    </source>
</evidence>
<evidence type="ECO:0000256" key="2">
    <source>
        <dbReference type="ARBA" id="ARBA00022692"/>
    </source>
</evidence>
<dbReference type="HAMAP" id="MF_00010">
    <property type="entry name" value="UPF0060"/>
    <property type="match status" value="1"/>
</dbReference>
<proteinExistence type="inferred from homology"/>
<comment type="caution">
    <text evidence="6">The sequence shown here is derived from an EMBL/GenBank/DDBJ whole genome shotgun (WGS) entry which is preliminary data.</text>
</comment>
<dbReference type="InterPro" id="IPR037185">
    <property type="entry name" value="EmrE-like"/>
</dbReference>
<dbReference type="AlphaFoldDB" id="A0A133XKP8"/>
<reference evidence="6 7" key="1">
    <citation type="submission" date="2015-12" db="EMBL/GenBank/DDBJ databases">
        <title>Nitrous oxide reduction kinetics distinguish bacteria harboring typical versus atypical NosZ.</title>
        <authorList>
            <person name="Yoon S."/>
            <person name="Nissen S."/>
            <person name="Park D."/>
            <person name="Sanford R.A."/>
            <person name="Loeffler F.E."/>
        </authorList>
    </citation>
    <scope>NUCLEOTIDE SEQUENCE [LARGE SCALE GENOMIC DNA]</scope>
    <source>
        <strain evidence="6 7">ATCC BAA-841</strain>
    </source>
</reference>
<dbReference type="GO" id="GO:0005886">
    <property type="term" value="C:plasma membrane"/>
    <property type="evidence" value="ECO:0007669"/>
    <property type="project" value="UniProtKB-SubCell"/>
</dbReference>
<dbReference type="NCBIfam" id="NF002586">
    <property type="entry name" value="PRK02237.1"/>
    <property type="match status" value="1"/>
</dbReference>